<evidence type="ECO:0000313" key="2">
    <source>
        <dbReference type="EMBL" id="TQS82567.1"/>
    </source>
</evidence>
<keyword evidence="1" id="KW-1133">Transmembrane helix</keyword>
<dbReference type="GeneID" id="41322514"/>
<gene>
    <name evidence="2" type="ORF">A3207_08940</name>
</gene>
<dbReference type="EMBL" id="LVVT01000016">
    <property type="protein sequence ID" value="TQS82567.1"/>
    <property type="molecule type" value="Genomic_DNA"/>
</dbReference>
<feature type="transmembrane region" description="Helical" evidence="1">
    <location>
        <begin position="617"/>
        <end position="633"/>
    </location>
</feature>
<dbReference type="AlphaFoldDB" id="A0A8J8PD65"/>
<sequence>MGKIHKILSCMLALSIVAVATVPQMIETNERPEKESAAVLGIPALAIPLAVALTKEVAKYTLKQVIAAAVVGGAAGWILHEYVGSDIKADTEPLKAQARAYEADIINTILTRDTGSILRSIDGFSDIWEFTLAHWMRQSEITAVELWDPAEDYTDDTGSVVMALSGLMVNLAQFFENIEYGPDSSYELLADRLKMWEQNPDTYGPMKLAVRYGTTALTNNDYMDIHICNAVYNAENGKNTVWLDNRNLWIFGSGFSITATLDDGTSATYTLQKGYNDLTTLKSRDGKDFAAGYYTLPAGRSYAGSIVPAVSSTAAEVTSSAVIEMAGKNYSLAAYNDDKSINYISSTNYAFGNTYNSLDVMITQDSSTHYAVDMIELLEGYKKMIDVVKTTLEKSNVSAAAAWDVFTRAGAANILLSPSSFVPSNADLSESEMYVVTVMAMHQLAEYTAASGDILNKEDYRISPESLNVLILGDIYDAGGTLLYKDVVFSPYVWLYDQSFTASATTTMRQTALFAIWGNADHLDGSIVSSSVSNAGLLSASDGYRVDVKEIMKSGKPVSEVSLKVFSVDQWHEYEDSKGSGGWDFSNMERSSIAAAAMLLIAGAFFVISIITKRIEFLVIAMACALLALTGVIR</sequence>
<organism evidence="2 3">
    <name type="scientific">Candidatus Methanomassiliicoccus intestinalis</name>
    <dbReference type="NCBI Taxonomy" id="1406512"/>
    <lineage>
        <taxon>Archaea</taxon>
        <taxon>Methanobacteriati</taxon>
        <taxon>Thermoplasmatota</taxon>
        <taxon>Thermoplasmata</taxon>
        <taxon>Methanomassiliicoccales</taxon>
        <taxon>Methanomassiliicoccaceae</taxon>
        <taxon>Methanomassiliicoccus</taxon>
    </lineage>
</organism>
<reference evidence="2" key="1">
    <citation type="submission" date="2016-03" db="EMBL/GenBank/DDBJ databases">
        <authorList>
            <person name="Borrel G."/>
            <person name="Mccann A."/>
            <person name="O'Toole P.W."/>
        </authorList>
    </citation>
    <scope>NUCLEOTIDE SEQUENCE</scope>
    <source>
        <strain evidence="2">183</strain>
    </source>
</reference>
<proteinExistence type="predicted"/>
<feature type="transmembrane region" description="Helical" evidence="1">
    <location>
        <begin position="36"/>
        <end position="54"/>
    </location>
</feature>
<keyword evidence="1" id="KW-0472">Membrane</keyword>
<evidence type="ECO:0000313" key="3">
    <source>
        <dbReference type="Proteomes" id="UP000752814"/>
    </source>
</evidence>
<keyword evidence="1" id="KW-0812">Transmembrane</keyword>
<comment type="caution">
    <text evidence="2">The sequence shown here is derived from an EMBL/GenBank/DDBJ whole genome shotgun (WGS) entry which is preliminary data.</text>
</comment>
<protein>
    <submittedName>
        <fullName evidence="2">Uncharacterized protein</fullName>
    </submittedName>
</protein>
<feature type="transmembrane region" description="Helical" evidence="1">
    <location>
        <begin position="593"/>
        <end position="611"/>
    </location>
</feature>
<dbReference type="Proteomes" id="UP000752814">
    <property type="component" value="Unassembled WGS sequence"/>
</dbReference>
<name>A0A8J8PD65_9ARCH</name>
<accession>A0A8J8PD65</accession>
<evidence type="ECO:0000256" key="1">
    <source>
        <dbReference type="SAM" id="Phobius"/>
    </source>
</evidence>
<dbReference type="RefSeq" id="WP_020448009.1">
    <property type="nucleotide sequence ID" value="NZ_CAYAYA010000023.1"/>
</dbReference>